<keyword evidence="3" id="KW-1185">Reference proteome</keyword>
<evidence type="ECO:0000256" key="1">
    <source>
        <dbReference type="SAM" id="SignalP"/>
    </source>
</evidence>
<keyword evidence="1" id="KW-0732">Signal</keyword>
<protein>
    <recommendedName>
        <fullName evidence="4">Bys1 family protein</fullName>
    </recommendedName>
</protein>
<reference evidence="2 3" key="1">
    <citation type="journal article" date="2014" name="BMC Genomics">
        <title>Genome sequencing of four Aureobasidium pullulans varieties: biotechnological potential, stress tolerance, and description of new species.</title>
        <authorList>
            <person name="Gostin Ar C."/>
            <person name="Ohm R.A."/>
            <person name="Kogej T."/>
            <person name="Sonjak S."/>
            <person name="Turk M."/>
            <person name="Zajc J."/>
            <person name="Zalar P."/>
            <person name="Grube M."/>
            <person name="Sun H."/>
            <person name="Han J."/>
            <person name="Sharma A."/>
            <person name="Chiniquy J."/>
            <person name="Ngan C.Y."/>
            <person name="Lipzen A."/>
            <person name="Barry K."/>
            <person name="Grigoriev I.V."/>
            <person name="Gunde-Cimerman N."/>
        </authorList>
    </citation>
    <scope>NUCLEOTIDE SEQUENCE [LARGE SCALE GENOMIC DNA]</scope>
    <source>
        <strain evidence="2 3">EXF-2481</strain>
    </source>
</reference>
<dbReference type="Proteomes" id="UP000030641">
    <property type="component" value="Unassembled WGS sequence"/>
</dbReference>
<feature type="chain" id="PRO_5001704352" description="Bys1 family protein" evidence="1">
    <location>
        <begin position="21"/>
        <end position="148"/>
    </location>
</feature>
<dbReference type="Pfam" id="PF04681">
    <property type="entry name" value="Bys1"/>
    <property type="match status" value="1"/>
</dbReference>
<sequence length="148" mass="15815">MHFFALTSAIFVAVASPVLAAFATVQNNCAEPVWITITNTTFQPVQYQIATNGTYTQWRVGTGNAYGLSKTSAYFSTSTPKFTLGFSDSPQDSLLYWSVINANGDPFAGEAWRISLSDPACTPNPLTGYDGGKIHACGVANNLTVTLC</sequence>
<evidence type="ECO:0000313" key="3">
    <source>
        <dbReference type="Proteomes" id="UP000030641"/>
    </source>
</evidence>
<organism evidence="2 3">
    <name type="scientific">Aureobasidium subglaciale (strain EXF-2481)</name>
    <name type="common">Aureobasidium pullulans var. subglaciale</name>
    <dbReference type="NCBI Taxonomy" id="1043005"/>
    <lineage>
        <taxon>Eukaryota</taxon>
        <taxon>Fungi</taxon>
        <taxon>Dikarya</taxon>
        <taxon>Ascomycota</taxon>
        <taxon>Pezizomycotina</taxon>
        <taxon>Dothideomycetes</taxon>
        <taxon>Dothideomycetidae</taxon>
        <taxon>Dothideales</taxon>
        <taxon>Saccotheciaceae</taxon>
        <taxon>Aureobasidium</taxon>
    </lineage>
</organism>
<dbReference type="OrthoDB" id="3682664at2759"/>
<dbReference type="STRING" id="1043005.A0A074YEV3"/>
<name>A0A074YEV3_AURSE</name>
<feature type="signal peptide" evidence="1">
    <location>
        <begin position="1"/>
        <end position="20"/>
    </location>
</feature>
<dbReference type="RefSeq" id="XP_013343163.1">
    <property type="nucleotide sequence ID" value="XM_013487709.1"/>
</dbReference>
<dbReference type="HOGENOM" id="CLU_150770_0_0_1"/>
<accession>A0A074YEV3</accession>
<evidence type="ECO:0008006" key="4">
    <source>
        <dbReference type="Google" id="ProtNLM"/>
    </source>
</evidence>
<dbReference type="InterPro" id="IPR006771">
    <property type="entry name" value="CetA-like"/>
</dbReference>
<evidence type="ECO:0000313" key="2">
    <source>
        <dbReference type="EMBL" id="KEQ94584.1"/>
    </source>
</evidence>
<dbReference type="AlphaFoldDB" id="A0A074YEV3"/>
<gene>
    <name evidence="2" type="ORF">AUEXF2481DRAFT_40515</name>
</gene>
<proteinExistence type="predicted"/>
<dbReference type="GeneID" id="25366630"/>
<dbReference type="InParanoid" id="A0A074YEV3"/>
<dbReference type="EMBL" id="KL584761">
    <property type="protein sequence ID" value="KEQ94584.1"/>
    <property type="molecule type" value="Genomic_DNA"/>
</dbReference>